<dbReference type="STRING" id="698738.OLEAN_C35570"/>
<dbReference type="InterPro" id="IPR052077">
    <property type="entry name" value="CcrZ_PhaseVar_Mediator"/>
</dbReference>
<organism evidence="2 3">
    <name type="scientific">Oleispira antarctica RB-8</name>
    <dbReference type="NCBI Taxonomy" id="698738"/>
    <lineage>
        <taxon>Bacteria</taxon>
        <taxon>Pseudomonadati</taxon>
        <taxon>Pseudomonadota</taxon>
        <taxon>Gammaproteobacteria</taxon>
        <taxon>Oceanospirillales</taxon>
        <taxon>Oceanospirillaceae</taxon>
        <taxon>Oleispira</taxon>
    </lineage>
</organism>
<gene>
    <name evidence="2" type="ORF">OLEAN_C35570</name>
</gene>
<dbReference type="CDD" id="cd05151">
    <property type="entry name" value="ChoK-like"/>
    <property type="match status" value="1"/>
</dbReference>
<sequence>MTLTDVLDDWPLWGISKQPISANQISILEGGLTNRCYQLSLESGEYIIRISAANTAELGIDRNVEKTIHQLVSSLNFTSAIRYCDDENRYLIRDYIEGEVLSDNVEDMSHNTLSYMVEQLKALHQVPVEIDLPVVNISEKAEAYWQMLATQQPNNEILKMKPLMQVAMSEPPAGDFCLCHLDPVLANWLYTAEGLQLLDWEYAGLAHPLWDLAALFQGIKHSFQQLEKKSKKNSHSEIEQNLENKILTLYGVSDLVAWRRACMQMEYLSSLWYQAQAKKDSY</sequence>
<accession>R4YUA8</accession>
<proteinExistence type="predicted"/>
<dbReference type="Proteomes" id="UP000032749">
    <property type="component" value="Chromosome"/>
</dbReference>
<dbReference type="OrthoDB" id="179763at2"/>
<evidence type="ECO:0000313" key="3">
    <source>
        <dbReference type="Proteomes" id="UP000032749"/>
    </source>
</evidence>
<protein>
    <recommendedName>
        <fullName evidence="1">Aminoglycoside phosphotransferase domain-containing protein</fullName>
    </recommendedName>
</protein>
<dbReference type="KEGG" id="oai:OLEAN_C35570"/>
<keyword evidence="3" id="KW-1185">Reference proteome</keyword>
<dbReference type="InterPro" id="IPR002575">
    <property type="entry name" value="Aminoglycoside_PTrfase"/>
</dbReference>
<feature type="domain" description="Aminoglycoside phosphotransferase" evidence="1">
    <location>
        <begin position="25"/>
        <end position="216"/>
    </location>
</feature>
<reference evidence="2 3" key="1">
    <citation type="journal article" date="2013" name="Nat. Commun.">
        <title>Genome sequence and functional genomic analysis of the oil-degrading bacterium Oleispira antarctica.</title>
        <authorList>
            <person name="Kube M."/>
            <person name="Chernikova T.N."/>
            <person name="Al-Ramahi Y."/>
            <person name="Beloqui A."/>
            <person name="Lopez-Cortez N."/>
            <person name="Guazzaroni M.E."/>
            <person name="Heipieper H.J."/>
            <person name="Klages S."/>
            <person name="Kotsyurbenko O.R."/>
            <person name="Langer I."/>
            <person name="Nechitaylo T.Y."/>
            <person name="Lunsdorf H."/>
            <person name="Fernandez M."/>
            <person name="Juarez S."/>
            <person name="Ciordia S."/>
            <person name="Singer A."/>
            <person name="Kagan O."/>
            <person name="Egorova O."/>
            <person name="Petit P.A."/>
            <person name="Stogios P."/>
            <person name="Kim Y."/>
            <person name="Tchigvintsev A."/>
            <person name="Flick R."/>
            <person name="Denaro R."/>
            <person name="Genovese M."/>
            <person name="Albar J.P."/>
            <person name="Reva O.N."/>
            <person name="Martinez-Gomariz M."/>
            <person name="Tran H."/>
            <person name="Ferrer M."/>
            <person name="Savchenko A."/>
            <person name="Yakunin A.F."/>
            <person name="Yakimov M.M."/>
            <person name="Golyshina O.V."/>
            <person name="Reinhardt R."/>
            <person name="Golyshin P.N."/>
        </authorList>
    </citation>
    <scope>NUCLEOTIDE SEQUENCE [LARGE SCALE GENOMIC DNA]</scope>
</reference>
<dbReference type="PANTHER" id="PTHR40086">
    <property type="entry name" value="PHOSPHOTRANSFERASE YTMP-RELATED"/>
    <property type="match status" value="1"/>
</dbReference>
<evidence type="ECO:0000313" key="2">
    <source>
        <dbReference type="EMBL" id="CCK77733.1"/>
    </source>
</evidence>
<dbReference type="AlphaFoldDB" id="R4YUA8"/>
<dbReference type="InterPro" id="IPR011009">
    <property type="entry name" value="Kinase-like_dom_sf"/>
</dbReference>
<dbReference type="SUPFAM" id="SSF56112">
    <property type="entry name" value="Protein kinase-like (PK-like)"/>
    <property type="match status" value="1"/>
</dbReference>
<dbReference type="Gene3D" id="3.30.200.20">
    <property type="entry name" value="Phosphorylase Kinase, domain 1"/>
    <property type="match status" value="1"/>
</dbReference>
<dbReference type="PANTHER" id="PTHR40086:SF1">
    <property type="entry name" value="CELL CYCLE REGULATOR CCRZ"/>
    <property type="match status" value="1"/>
</dbReference>
<dbReference type="Pfam" id="PF01636">
    <property type="entry name" value="APH"/>
    <property type="match status" value="1"/>
</dbReference>
<dbReference type="HOGENOM" id="CLU_055115_3_2_6"/>
<dbReference type="EMBL" id="FO203512">
    <property type="protein sequence ID" value="CCK77733.1"/>
    <property type="molecule type" value="Genomic_DNA"/>
</dbReference>
<name>R4YUA8_OLEAN</name>
<evidence type="ECO:0000259" key="1">
    <source>
        <dbReference type="Pfam" id="PF01636"/>
    </source>
</evidence>
<dbReference type="Gene3D" id="3.90.1200.10">
    <property type="match status" value="1"/>
</dbReference>